<evidence type="ECO:0000313" key="14">
    <source>
        <dbReference type="EMBL" id="SUX17880.1"/>
    </source>
</evidence>
<dbReference type="OrthoDB" id="7068489at2"/>
<evidence type="ECO:0000256" key="7">
    <source>
        <dbReference type="ARBA" id="ARBA00023186"/>
    </source>
</evidence>
<dbReference type="GO" id="GO:0005886">
    <property type="term" value="C:plasma membrane"/>
    <property type="evidence" value="ECO:0007669"/>
    <property type="project" value="UniProtKB-SubCell"/>
</dbReference>
<dbReference type="InterPro" id="IPR000297">
    <property type="entry name" value="PPIase_PpiC"/>
</dbReference>
<keyword evidence="5 12" id="KW-1133">Transmembrane helix</keyword>
<keyword evidence="11" id="KW-0697">Rotamase</keyword>
<evidence type="ECO:0000256" key="5">
    <source>
        <dbReference type="ARBA" id="ARBA00022989"/>
    </source>
</evidence>
<dbReference type="GO" id="GO:0003755">
    <property type="term" value="F:peptidyl-prolyl cis-trans isomerase activity"/>
    <property type="evidence" value="ECO:0007669"/>
    <property type="project" value="UniProtKB-KW"/>
</dbReference>
<evidence type="ECO:0000313" key="15">
    <source>
        <dbReference type="Proteomes" id="UP000254572"/>
    </source>
</evidence>
<dbReference type="PANTHER" id="PTHR47529:SF1">
    <property type="entry name" value="PERIPLASMIC CHAPERONE PPID"/>
    <property type="match status" value="1"/>
</dbReference>
<dbReference type="SUPFAM" id="SSF54534">
    <property type="entry name" value="FKBP-like"/>
    <property type="match status" value="1"/>
</dbReference>
<dbReference type="InterPro" id="IPR046357">
    <property type="entry name" value="PPIase_dom_sf"/>
</dbReference>
<gene>
    <name evidence="14" type="primary">ppiD</name>
    <name evidence="14" type="ORF">NCTC13294_00149</name>
</gene>
<keyword evidence="11 14" id="KW-0413">Isomerase</keyword>
<dbReference type="SUPFAM" id="SSF109998">
    <property type="entry name" value="Triger factor/SurA peptide-binding domain-like"/>
    <property type="match status" value="1"/>
</dbReference>
<dbReference type="InterPro" id="IPR052029">
    <property type="entry name" value="PpiD_chaperone"/>
</dbReference>
<evidence type="ECO:0000256" key="10">
    <source>
        <dbReference type="ARBA" id="ARBA00042775"/>
    </source>
</evidence>
<keyword evidence="2" id="KW-1003">Cell membrane</keyword>
<evidence type="ECO:0000256" key="11">
    <source>
        <dbReference type="PROSITE-ProRule" id="PRU00278"/>
    </source>
</evidence>
<dbReference type="Gene3D" id="1.10.4030.10">
    <property type="entry name" value="Porin chaperone SurA, peptide-binding domain"/>
    <property type="match status" value="1"/>
</dbReference>
<accession>A0A381DXN6</accession>
<keyword evidence="15" id="KW-1185">Reference proteome</keyword>
<dbReference type="EMBL" id="UFUW01000001">
    <property type="protein sequence ID" value="SUX17880.1"/>
    <property type="molecule type" value="Genomic_DNA"/>
</dbReference>
<keyword evidence="4 12" id="KW-0812">Transmembrane</keyword>
<organism evidence="14 15">
    <name type="scientific">Cardiobacterium valvarum</name>
    <dbReference type="NCBI Taxonomy" id="194702"/>
    <lineage>
        <taxon>Bacteria</taxon>
        <taxon>Pseudomonadati</taxon>
        <taxon>Pseudomonadota</taxon>
        <taxon>Gammaproteobacteria</taxon>
        <taxon>Cardiobacteriales</taxon>
        <taxon>Cardiobacteriaceae</taxon>
        <taxon>Cardiobacterium</taxon>
    </lineage>
</organism>
<dbReference type="Proteomes" id="UP000254572">
    <property type="component" value="Unassembled WGS sequence"/>
</dbReference>
<dbReference type="AlphaFoldDB" id="A0A381DXN6"/>
<evidence type="ECO:0000256" key="6">
    <source>
        <dbReference type="ARBA" id="ARBA00023136"/>
    </source>
</evidence>
<comment type="similarity">
    <text evidence="8">Belongs to the PpiD chaperone family.</text>
</comment>
<dbReference type="InterPro" id="IPR027304">
    <property type="entry name" value="Trigger_fact/SurA_dom_sf"/>
</dbReference>
<keyword evidence="3" id="KW-0997">Cell inner membrane</keyword>
<keyword evidence="7" id="KW-0143">Chaperone</keyword>
<keyword evidence="6 12" id="KW-0472">Membrane</keyword>
<protein>
    <recommendedName>
        <fullName evidence="9">Periplasmic chaperone PpiD</fullName>
    </recommendedName>
    <alternativeName>
        <fullName evidence="10">Periplasmic folding chaperone</fullName>
    </alternativeName>
</protein>
<proteinExistence type="inferred from homology"/>
<name>A0A381DXN6_9GAMM</name>
<reference evidence="14 15" key="1">
    <citation type="submission" date="2018-06" db="EMBL/GenBank/DDBJ databases">
        <authorList>
            <consortium name="Pathogen Informatics"/>
            <person name="Doyle S."/>
        </authorList>
    </citation>
    <scope>NUCLEOTIDE SEQUENCE [LARGE SCALE GENOMIC DNA]</scope>
    <source>
        <strain evidence="14 15">NCTC13294</strain>
    </source>
</reference>
<dbReference type="Gene3D" id="3.10.50.40">
    <property type="match status" value="1"/>
</dbReference>
<dbReference type="PANTHER" id="PTHR47529">
    <property type="entry name" value="PEPTIDYL-PROLYL CIS-TRANS ISOMERASE D"/>
    <property type="match status" value="1"/>
</dbReference>
<dbReference type="Pfam" id="PF13624">
    <property type="entry name" value="SurA_N_3"/>
    <property type="match status" value="1"/>
</dbReference>
<evidence type="ECO:0000256" key="4">
    <source>
        <dbReference type="ARBA" id="ARBA00022692"/>
    </source>
</evidence>
<evidence type="ECO:0000256" key="9">
    <source>
        <dbReference type="ARBA" id="ARBA00040743"/>
    </source>
</evidence>
<evidence type="ECO:0000256" key="3">
    <source>
        <dbReference type="ARBA" id="ARBA00022519"/>
    </source>
</evidence>
<evidence type="ECO:0000256" key="8">
    <source>
        <dbReference type="ARBA" id="ARBA00038408"/>
    </source>
</evidence>
<evidence type="ECO:0000256" key="2">
    <source>
        <dbReference type="ARBA" id="ARBA00022475"/>
    </source>
</evidence>
<sequence length="589" mass="65379">MLEDIREKKTNRITYALVIIAGIGMLFIGVPFFNQPGGERATVATVNGHSIPISAYNNVYREIQQQAPDLGEAETKARTLRRLITQNLFQQHALDSRYILPETALYRIIKSQFGDNTQYQQWLTQNHLSAETYQNSVRNEQTVAAYYRALLSDPGDNHPLLQSYLQTLAQERGYTLYTLPRAPLAEAVSVSDDALHAYHNAHQDNYTTPEAVDIDYTLYDIADLGASDEQIAAARQASEKRSGRYIIFDDSKTAADAAAAIQAGEKTFADYWQAVTDKTTAGETGTLDPASKDKSVTPEIGEALFALAASGDTSPVIKSEYGDMLIELGNIEASSLSDDELRRLAAQQNLATYDSRANQAFDAAQNGQPLPAITGITGGNIASLKNITAASTDAAWLQNPKVREQLFGEKPLAENKTADPVEIAPQQTVFFTVTRREKPQPRPFAEVKNDVERDYRNAEAEKGLQTRGEALQKALSENNRDEVEKLTREYGVETLTLEPTNRFSDNPIVPALFENPARISTQKSANGDLIIARLDSVRDGDIKALPDNIRQGAAFTWQQQDMATTYNSYGDWLYRHAKIKVNEEMLQRQ</sequence>
<dbReference type="PROSITE" id="PS50198">
    <property type="entry name" value="PPIC_PPIASE_2"/>
    <property type="match status" value="1"/>
</dbReference>
<dbReference type="RefSeq" id="WP_115610490.1">
    <property type="nucleotide sequence ID" value="NZ_JBHLZC010000001.1"/>
</dbReference>
<feature type="domain" description="PpiC" evidence="13">
    <location>
        <begin position="238"/>
        <end position="330"/>
    </location>
</feature>
<dbReference type="Pfam" id="PF00639">
    <property type="entry name" value="Rotamase"/>
    <property type="match status" value="1"/>
</dbReference>
<evidence type="ECO:0000259" key="13">
    <source>
        <dbReference type="PROSITE" id="PS50198"/>
    </source>
</evidence>
<evidence type="ECO:0000256" key="12">
    <source>
        <dbReference type="SAM" id="Phobius"/>
    </source>
</evidence>
<comment type="subcellular location">
    <subcellularLocation>
        <location evidence="1">Cell inner membrane</location>
        <topology evidence="1">Single-pass type II membrane protein</topology>
        <orientation evidence="1">Periplasmic side</orientation>
    </subcellularLocation>
</comment>
<feature type="transmembrane region" description="Helical" evidence="12">
    <location>
        <begin position="12"/>
        <end position="33"/>
    </location>
</feature>
<evidence type="ECO:0000256" key="1">
    <source>
        <dbReference type="ARBA" id="ARBA00004382"/>
    </source>
</evidence>